<feature type="region of interest" description="Disordered" evidence="1">
    <location>
        <begin position="24"/>
        <end position="43"/>
    </location>
</feature>
<accession>A0R0U0</accession>
<dbReference type="PaxDb" id="246196-MSMEI_4394"/>
<dbReference type="AlphaFoldDB" id="A0R0U0"/>
<proteinExistence type="predicted"/>
<sequence length="43" mass="4463">MLHGFGIGGMGVKASTDRRIFHRLLSPAHGAEHSVGKGPAPDP</sequence>
<dbReference type="Proteomes" id="UP000000757">
    <property type="component" value="Chromosome"/>
</dbReference>
<keyword evidence="3" id="KW-1185">Reference proteome</keyword>
<organism evidence="2 3">
    <name type="scientific">Mycolicibacterium smegmatis (strain ATCC 700084 / mc(2)155)</name>
    <name type="common">Mycobacterium smegmatis</name>
    <dbReference type="NCBI Taxonomy" id="246196"/>
    <lineage>
        <taxon>Bacteria</taxon>
        <taxon>Bacillati</taxon>
        <taxon>Actinomycetota</taxon>
        <taxon>Actinomycetes</taxon>
        <taxon>Mycobacteriales</taxon>
        <taxon>Mycobacteriaceae</taxon>
        <taxon>Mycolicibacterium</taxon>
    </lineage>
</organism>
<dbReference type="KEGG" id="msm:MSMEG_4506"/>
<dbReference type="KEGG" id="msb:LJ00_22290"/>
<evidence type="ECO:0000313" key="2">
    <source>
        <dbReference type="EMBL" id="ABK70075.1"/>
    </source>
</evidence>
<gene>
    <name evidence="2" type="ordered locus">MSMEG_4506</name>
</gene>
<protein>
    <submittedName>
        <fullName evidence="2">Uncharacterized protein</fullName>
    </submittedName>
</protein>
<dbReference type="EMBL" id="CP000480">
    <property type="protein sequence ID" value="ABK70075.1"/>
    <property type="molecule type" value="Genomic_DNA"/>
</dbReference>
<name>A0R0U0_MYCS2</name>
<reference evidence="2 3" key="1">
    <citation type="submission" date="2006-10" db="EMBL/GenBank/DDBJ databases">
        <authorList>
            <person name="Fleischmann R.D."/>
            <person name="Dodson R.J."/>
            <person name="Haft D.H."/>
            <person name="Merkel J.S."/>
            <person name="Nelson W.C."/>
            <person name="Fraser C.M."/>
        </authorList>
    </citation>
    <scope>NUCLEOTIDE SEQUENCE [LARGE SCALE GENOMIC DNA]</scope>
    <source>
        <strain evidence="3">ATCC 700084 / mc(2)155</strain>
    </source>
</reference>
<dbReference type="PATRIC" id="fig|246196.56.peg.4493"/>
<evidence type="ECO:0000313" key="3">
    <source>
        <dbReference type="Proteomes" id="UP000000757"/>
    </source>
</evidence>
<dbReference type="STRING" id="246196.MSMEG_4506"/>
<evidence type="ECO:0000256" key="1">
    <source>
        <dbReference type="SAM" id="MobiDB-lite"/>
    </source>
</evidence>